<comment type="similarity">
    <text evidence="4">Belongs to the WhiA family.</text>
</comment>
<dbReference type="PANTHER" id="PTHR37307">
    <property type="entry name" value="CELL DIVISION PROTEIN WHIA-RELATED"/>
    <property type="match status" value="1"/>
</dbReference>
<evidence type="ECO:0000259" key="7">
    <source>
        <dbReference type="Pfam" id="PF14527"/>
    </source>
</evidence>
<dbReference type="InterPro" id="IPR003802">
    <property type="entry name" value="Sporulation_regulator_WhiA"/>
</dbReference>
<dbReference type="STRING" id="69896.S284_03280"/>
<comment type="caution">
    <text evidence="8">The sequence shown here is derived from an EMBL/GenBank/DDBJ whole genome shotgun (WGS) entry which is preliminary data.</text>
</comment>
<dbReference type="GO" id="GO:0051301">
    <property type="term" value="P:cell division"/>
    <property type="evidence" value="ECO:0007669"/>
    <property type="project" value="UniProtKB-UniRule"/>
</dbReference>
<name>A0A421NY71_9MOLU</name>
<gene>
    <name evidence="4" type="primary">whiA</name>
    <name evidence="8" type="ORF">PSSA1_v1c1850</name>
</gene>
<dbReference type="InterPro" id="IPR027434">
    <property type="entry name" value="Homing_endonucl"/>
</dbReference>
<reference evidence="9" key="1">
    <citation type="submission" date="2016-11" db="EMBL/GenBank/DDBJ databases">
        <title>Genome sequence of Candidatus Phytoplasma solani strain SA-1.</title>
        <authorList>
            <person name="Haryono M."/>
            <person name="Samarzija I."/>
            <person name="Seruga Music M."/>
            <person name="Hogenhout S."/>
            <person name="Kuo C.-H."/>
        </authorList>
    </citation>
    <scope>NUCLEOTIDE SEQUENCE [LARGE SCALE GENOMIC DNA]</scope>
    <source>
        <strain evidence="9">SA-1</strain>
    </source>
</reference>
<dbReference type="RefSeq" id="WP_122225376.1">
    <property type="nucleotide sequence ID" value="NZ_CP103787.1"/>
</dbReference>
<dbReference type="InterPro" id="IPR018478">
    <property type="entry name" value="Sporu_reg_WhiA_N_dom"/>
</dbReference>
<dbReference type="PANTHER" id="PTHR37307:SF1">
    <property type="entry name" value="CELL DIVISION PROTEIN WHIA-RELATED"/>
    <property type="match status" value="1"/>
</dbReference>
<dbReference type="SUPFAM" id="SSF55608">
    <property type="entry name" value="Homing endonucleases"/>
    <property type="match status" value="1"/>
</dbReference>
<dbReference type="GO" id="GO:0043937">
    <property type="term" value="P:regulation of sporulation"/>
    <property type="evidence" value="ECO:0007669"/>
    <property type="project" value="InterPro"/>
</dbReference>
<feature type="domain" description="Sporulation regulator WhiA C-terminal" evidence="5">
    <location>
        <begin position="220"/>
        <end position="306"/>
    </location>
</feature>
<comment type="function">
    <text evidence="4">Involved in cell division and chromosome segregation.</text>
</comment>
<dbReference type="HAMAP" id="MF_01420">
    <property type="entry name" value="HTH_type_WhiA"/>
    <property type="match status" value="1"/>
</dbReference>
<dbReference type="OrthoDB" id="401278at2"/>
<accession>A0A421NY71</accession>
<dbReference type="EMBL" id="MPBG01000002">
    <property type="protein sequence ID" value="RMI88977.1"/>
    <property type="molecule type" value="Genomic_DNA"/>
</dbReference>
<keyword evidence="3 4" id="KW-0131">Cell cycle</keyword>
<evidence type="ECO:0000313" key="9">
    <source>
        <dbReference type="Proteomes" id="UP000283896"/>
    </source>
</evidence>
<dbReference type="Gene3D" id="3.10.28.10">
    <property type="entry name" value="Homing endonucleases"/>
    <property type="match status" value="1"/>
</dbReference>
<evidence type="ECO:0000256" key="4">
    <source>
        <dbReference type="HAMAP-Rule" id="MF_01420"/>
    </source>
</evidence>
<evidence type="ECO:0000259" key="6">
    <source>
        <dbReference type="Pfam" id="PF10298"/>
    </source>
</evidence>
<dbReference type="NCBIfam" id="TIGR00647">
    <property type="entry name" value="DNA_bind_WhiA"/>
    <property type="match status" value="1"/>
</dbReference>
<proteinExistence type="inferred from homology"/>
<evidence type="ECO:0000313" key="8">
    <source>
        <dbReference type="EMBL" id="RMI88977.1"/>
    </source>
</evidence>
<keyword evidence="9" id="KW-1185">Reference proteome</keyword>
<dbReference type="Pfam" id="PF02650">
    <property type="entry name" value="HTH_WhiA"/>
    <property type="match status" value="1"/>
</dbReference>
<evidence type="ECO:0000256" key="3">
    <source>
        <dbReference type="ARBA" id="ARBA00023306"/>
    </source>
</evidence>
<organism evidence="8 9">
    <name type="scientific">Candidatus Phytoplasma solani</name>
    <dbReference type="NCBI Taxonomy" id="69896"/>
    <lineage>
        <taxon>Bacteria</taxon>
        <taxon>Bacillati</taxon>
        <taxon>Mycoplasmatota</taxon>
        <taxon>Mollicutes</taxon>
        <taxon>Acholeplasmatales</taxon>
        <taxon>Acholeplasmataceae</taxon>
        <taxon>Candidatus Phytoplasma</taxon>
        <taxon>16SrXII (Stolbur group)</taxon>
    </lineage>
</organism>
<dbReference type="GO" id="GO:0003677">
    <property type="term" value="F:DNA binding"/>
    <property type="evidence" value="ECO:0007669"/>
    <property type="project" value="UniProtKB-UniRule"/>
</dbReference>
<dbReference type="InterPro" id="IPR039518">
    <property type="entry name" value="WhiA_LAGLIDADG_dom"/>
</dbReference>
<dbReference type="InterPro" id="IPR023054">
    <property type="entry name" value="Sporulation_regulator_WhiA_C"/>
</dbReference>
<dbReference type="Pfam" id="PF14527">
    <property type="entry name" value="LAGLIDADG_WhiA"/>
    <property type="match status" value="1"/>
</dbReference>
<dbReference type="Pfam" id="PF10298">
    <property type="entry name" value="WhiA_N"/>
    <property type="match status" value="1"/>
</dbReference>
<evidence type="ECO:0000256" key="1">
    <source>
        <dbReference type="ARBA" id="ARBA00022618"/>
    </source>
</evidence>
<keyword evidence="2 4" id="KW-0238">DNA-binding</keyword>
<dbReference type="AlphaFoldDB" id="A0A421NY71"/>
<evidence type="ECO:0000259" key="5">
    <source>
        <dbReference type="Pfam" id="PF02650"/>
    </source>
</evidence>
<keyword evidence="1 4" id="KW-0132">Cell division</keyword>
<feature type="domain" description="Sporulation transcription regulator WhiA N-terminal" evidence="6">
    <location>
        <begin position="23"/>
        <end position="99"/>
    </location>
</feature>
<dbReference type="Proteomes" id="UP000283896">
    <property type="component" value="Unassembled WGS sequence"/>
</dbReference>
<feature type="domain" description="WhiA LAGLIDADG-like" evidence="7">
    <location>
        <begin position="122"/>
        <end position="213"/>
    </location>
</feature>
<protein>
    <recommendedName>
        <fullName evidence="4">Probable cell division protein WhiA</fullName>
    </recommendedName>
</protein>
<evidence type="ECO:0000256" key="2">
    <source>
        <dbReference type="ARBA" id="ARBA00023125"/>
    </source>
</evidence>
<sequence>MSFTVKIKEEIALQNFSMLENFFELTALLHFGGTLEKNYQKTILWFKTKNLKIARRFLILIKTFYDVKSFLMTSKEYNLPHSKSIYIGIEKHIPLILEKHHFLLTDKKGLFWQFKKNIKIKQAYLRGAFFCVGHVADPKKNNNHLELFHKDFEKINLIQQLMFEFNLKAKQIIHKKGFLVYLKKSQMIIDFLRLIGALEIVFQYEKTNIQKDLNQIIKSTINFEISNEKKILDTAHQQLQSINLLEKNTLKAKIINKNQKMKQIINLRKKYPDLSLKELTKKYYQQYRTKITKSGLNYYFQKIKKMNKE</sequence>